<proteinExistence type="predicted"/>
<evidence type="ECO:0000313" key="2">
    <source>
        <dbReference type="EMBL" id="ANU75008.1"/>
    </source>
</evidence>
<dbReference type="GO" id="GO:0042173">
    <property type="term" value="P:regulation of sporulation resulting in formation of a cellular spore"/>
    <property type="evidence" value="ECO:0007669"/>
    <property type="project" value="InterPro"/>
</dbReference>
<dbReference type="Proteomes" id="UP000092574">
    <property type="component" value="Chromosome"/>
</dbReference>
<dbReference type="KEGG" id="byl:A4V09_04060"/>
<dbReference type="OrthoDB" id="1971735at2"/>
<gene>
    <name evidence="2" type="ORF">A4V09_04060</name>
</gene>
<dbReference type="InterPro" id="IPR016032">
    <property type="entry name" value="Sig_transdc_resp-reg_C-effctor"/>
</dbReference>
<organism evidence="2 3">
    <name type="scientific">Blautia pseudococcoides</name>
    <dbReference type="NCBI Taxonomy" id="1796616"/>
    <lineage>
        <taxon>Bacteria</taxon>
        <taxon>Bacillati</taxon>
        <taxon>Bacillota</taxon>
        <taxon>Clostridia</taxon>
        <taxon>Lachnospirales</taxon>
        <taxon>Lachnospiraceae</taxon>
        <taxon>Blautia</taxon>
    </lineage>
</organism>
<dbReference type="InterPro" id="IPR014879">
    <property type="entry name" value="Spo0A_C"/>
</dbReference>
<feature type="domain" description="Sporulation initiation factor Spo0A C-terminal" evidence="1">
    <location>
        <begin position="6"/>
        <end position="102"/>
    </location>
</feature>
<dbReference type="Gene3D" id="1.10.10.10">
    <property type="entry name" value="Winged helix-like DNA-binding domain superfamily/Winged helix DNA-binding domain"/>
    <property type="match status" value="1"/>
</dbReference>
<accession>A0A1C7I7N7</accession>
<dbReference type="SUPFAM" id="SSF46894">
    <property type="entry name" value="C-terminal effector domain of the bipartite response regulators"/>
    <property type="match status" value="1"/>
</dbReference>
<dbReference type="InterPro" id="IPR036388">
    <property type="entry name" value="WH-like_DNA-bd_sf"/>
</dbReference>
<evidence type="ECO:0000259" key="1">
    <source>
        <dbReference type="Pfam" id="PF08769"/>
    </source>
</evidence>
<dbReference type="EMBL" id="CP015405">
    <property type="protein sequence ID" value="ANU75008.1"/>
    <property type="molecule type" value="Genomic_DNA"/>
</dbReference>
<keyword evidence="3" id="KW-1185">Reference proteome</keyword>
<dbReference type="Pfam" id="PF08769">
    <property type="entry name" value="Spo0A_C"/>
    <property type="match status" value="1"/>
</dbReference>
<dbReference type="GO" id="GO:0005509">
    <property type="term" value="F:calcium ion binding"/>
    <property type="evidence" value="ECO:0007669"/>
    <property type="project" value="InterPro"/>
</dbReference>
<evidence type="ECO:0000313" key="3">
    <source>
        <dbReference type="Proteomes" id="UP000092574"/>
    </source>
</evidence>
<reference evidence="2" key="1">
    <citation type="submission" date="2017-04" db="EMBL/GenBank/DDBJ databases">
        <title>Complete Genome Sequences of Twelve Strains of a Stable Defined Moderately Diverse Mouse Microbiota 2 (sDMDMm2).</title>
        <authorList>
            <person name="Uchimura Y."/>
            <person name="Wyss M."/>
            <person name="Brugiroux S."/>
            <person name="Limenitakis J.P."/>
            <person name="Stecher B."/>
            <person name="McCoy K.D."/>
            <person name="Macpherson A.J."/>
        </authorList>
    </citation>
    <scope>NUCLEOTIDE SEQUENCE</scope>
    <source>
        <strain evidence="2">YL58</strain>
    </source>
</reference>
<dbReference type="GO" id="GO:0003677">
    <property type="term" value="F:DNA binding"/>
    <property type="evidence" value="ECO:0007669"/>
    <property type="project" value="InterPro"/>
</dbReference>
<dbReference type="AlphaFoldDB" id="A0A1C7I7N7"/>
<dbReference type="STRING" id="1796616.A4V09_04060"/>
<dbReference type="RefSeq" id="WP_065541226.1">
    <property type="nucleotide sequence ID" value="NZ_CP015405.2"/>
</dbReference>
<dbReference type="GO" id="GO:0003700">
    <property type="term" value="F:DNA-binding transcription factor activity"/>
    <property type="evidence" value="ECO:0007669"/>
    <property type="project" value="InterPro"/>
</dbReference>
<sequence>MHTKDRIIRQFGITSKYKGYRYLLDAIHIAAENYDECLKVTKDIYPVIAHKYGVTKVSVERDIRTVIEKCWDNNKAYLQELSGYKLSRCPSNSEFIDIIAYKVYCSK</sequence>
<name>A0A1C7I7N7_9FIRM</name>
<dbReference type="GO" id="GO:0005737">
    <property type="term" value="C:cytoplasm"/>
    <property type="evidence" value="ECO:0007669"/>
    <property type="project" value="InterPro"/>
</dbReference>
<protein>
    <recommendedName>
        <fullName evidence="1">Sporulation initiation factor Spo0A C-terminal domain-containing protein</fullName>
    </recommendedName>
</protein>